<dbReference type="eggNOG" id="COG1533">
    <property type="taxonomic scope" value="Bacteria"/>
</dbReference>
<evidence type="ECO:0000256" key="2">
    <source>
        <dbReference type="ARBA" id="ARBA00023004"/>
    </source>
</evidence>
<dbReference type="HOGENOM" id="CLU_015525_2_0_12"/>
<dbReference type="EMBL" id="CP002631">
    <property type="protein sequence ID" value="AEB13518.1"/>
    <property type="molecule type" value="Genomic_DNA"/>
</dbReference>
<dbReference type="SFLD" id="SFLDS00029">
    <property type="entry name" value="Radical_SAM"/>
    <property type="match status" value="1"/>
</dbReference>
<evidence type="ECO:0000256" key="3">
    <source>
        <dbReference type="ARBA" id="ARBA00023014"/>
    </source>
</evidence>
<organism evidence="5 6">
    <name type="scientific">Treponema succinifaciens (strain ATCC 33096 / DSM 2489 / 6091)</name>
    <dbReference type="NCBI Taxonomy" id="869209"/>
    <lineage>
        <taxon>Bacteria</taxon>
        <taxon>Pseudomonadati</taxon>
        <taxon>Spirochaetota</taxon>
        <taxon>Spirochaetia</taxon>
        <taxon>Spirochaetales</taxon>
        <taxon>Treponemataceae</taxon>
        <taxon>Treponema</taxon>
    </lineage>
</organism>
<accession>F2NRH6</accession>
<dbReference type="GO" id="GO:0051536">
    <property type="term" value="F:iron-sulfur cluster binding"/>
    <property type="evidence" value="ECO:0007669"/>
    <property type="project" value="UniProtKB-KW"/>
</dbReference>
<dbReference type="GO" id="GO:0003824">
    <property type="term" value="F:catalytic activity"/>
    <property type="evidence" value="ECO:0007669"/>
    <property type="project" value="InterPro"/>
</dbReference>
<dbReference type="Gene3D" id="3.80.30.30">
    <property type="match status" value="1"/>
</dbReference>
<dbReference type="Proteomes" id="UP000006852">
    <property type="component" value="Chromosome"/>
</dbReference>
<dbReference type="KEGG" id="tsu:Tresu_0577"/>
<dbReference type="PANTHER" id="PTHR43432:SF5">
    <property type="entry name" value="ELP3_MIAA_NIFB-LIKE RADICAL SAM CORE DOMAIN-CONTAINING PROTEIN"/>
    <property type="match status" value="1"/>
</dbReference>
<dbReference type="STRING" id="869209.Tresu_0577"/>
<dbReference type="InterPro" id="IPR007197">
    <property type="entry name" value="rSAM"/>
</dbReference>
<dbReference type="OrthoDB" id="9785699at2"/>
<keyword evidence="2" id="KW-0408">Iron</keyword>
<protein>
    <submittedName>
        <fullName evidence="5">Radical SAM domain protein</fullName>
    </submittedName>
</protein>
<sequence length="291" mass="33633">MHFSEAKGILSARGGMNIYRGCTHGCIYCDSRSRCYQINHDFEDIEVKRNAPELLEQKLSSKRKKCMIGTGAMCDPYMHCEAELGLMHRCLEIIKRRGFGVTVHTKSDLILRDINIIEEINAKSKAVVQMTLTTADKNLCRVIEPAVCTTDGRAKVLAECRKRKIPTVVWLSPFLPFINDTEQNVRRLMEICVQEKVRGIICFKIGLTLREGNREYFYSKLDQHFPGLKEKYIRTYGNAYEVTSPDNDRLLQIIRTECEKNGIEWRLEKVFEYLNTFPEEKQAATQGMLEF</sequence>
<reference evidence="5 6" key="1">
    <citation type="journal article" date="2011" name="Stand. Genomic Sci.">
        <title>Complete genome sequence of Treponema succinifaciens type strain (6091).</title>
        <authorList>
            <person name="Han C."/>
            <person name="Gronow S."/>
            <person name="Teshima H."/>
            <person name="Lapidus A."/>
            <person name="Nolan M."/>
            <person name="Lucas S."/>
            <person name="Hammon N."/>
            <person name="Deshpande S."/>
            <person name="Cheng J.F."/>
            <person name="Zeytun A."/>
            <person name="Tapia R."/>
            <person name="Goodwin L."/>
            <person name="Pitluck S."/>
            <person name="Liolios K."/>
            <person name="Pagani I."/>
            <person name="Ivanova N."/>
            <person name="Mavromatis K."/>
            <person name="Mikhailova N."/>
            <person name="Huntemann M."/>
            <person name="Pati A."/>
            <person name="Chen A."/>
            <person name="Palaniappan K."/>
            <person name="Land M."/>
            <person name="Hauser L."/>
            <person name="Brambilla E.M."/>
            <person name="Rohde M."/>
            <person name="Goker M."/>
            <person name="Woyke T."/>
            <person name="Bristow J."/>
            <person name="Eisen J.A."/>
            <person name="Markowitz V."/>
            <person name="Hugenholtz P."/>
            <person name="Kyrpides N.C."/>
            <person name="Klenk H.P."/>
            <person name="Detter J.C."/>
        </authorList>
    </citation>
    <scope>NUCLEOTIDE SEQUENCE [LARGE SCALE GENOMIC DNA]</scope>
    <source>
        <strain evidence="6">ATCC 33096 / DSM 2489 / 6091</strain>
    </source>
</reference>
<evidence type="ECO:0000313" key="6">
    <source>
        <dbReference type="Proteomes" id="UP000006852"/>
    </source>
</evidence>
<dbReference type="Pfam" id="PF04055">
    <property type="entry name" value="Radical_SAM"/>
    <property type="match status" value="1"/>
</dbReference>
<evidence type="ECO:0000259" key="4">
    <source>
        <dbReference type="Pfam" id="PF04055"/>
    </source>
</evidence>
<keyword evidence="1" id="KW-0479">Metal-binding</keyword>
<dbReference type="SFLD" id="SFLDG01084">
    <property type="entry name" value="Uncharacterised_Radical_SAM_Su"/>
    <property type="match status" value="1"/>
</dbReference>
<gene>
    <name evidence="5" type="ordered locus">Tresu_0577</name>
</gene>
<keyword evidence="3" id="KW-0411">Iron-sulfur</keyword>
<reference evidence="6" key="2">
    <citation type="submission" date="2011-04" db="EMBL/GenBank/DDBJ databases">
        <title>The complete genome of chromosome of Treponema succinifaciens DSM 2489.</title>
        <authorList>
            <person name="Lucas S."/>
            <person name="Copeland A."/>
            <person name="Lapidus A."/>
            <person name="Bruce D."/>
            <person name="Goodwin L."/>
            <person name="Pitluck S."/>
            <person name="Peters L."/>
            <person name="Kyrpides N."/>
            <person name="Mavromatis K."/>
            <person name="Ivanova N."/>
            <person name="Ovchinnikova G."/>
            <person name="Teshima H."/>
            <person name="Detter J.C."/>
            <person name="Tapia R."/>
            <person name="Han C."/>
            <person name="Land M."/>
            <person name="Hauser L."/>
            <person name="Markowitz V."/>
            <person name="Cheng J.-F."/>
            <person name="Hugenholtz P."/>
            <person name="Woyke T."/>
            <person name="Wu D."/>
            <person name="Gronow S."/>
            <person name="Wellnitz S."/>
            <person name="Brambilla E."/>
            <person name="Klenk H.-P."/>
            <person name="Eisen J.A."/>
        </authorList>
    </citation>
    <scope>NUCLEOTIDE SEQUENCE [LARGE SCALE GENOMIC DNA]</scope>
    <source>
        <strain evidence="6">ATCC 33096 / DSM 2489 / 6091</strain>
    </source>
</reference>
<evidence type="ECO:0000256" key="1">
    <source>
        <dbReference type="ARBA" id="ARBA00022723"/>
    </source>
</evidence>
<evidence type="ECO:0000313" key="5">
    <source>
        <dbReference type="EMBL" id="AEB13518.1"/>
    </source>
</evidence>
<dbReference type="PANTHER" id="PTHR43432">
    <property type="entry name" value="SLR0285 PROTEIN"/>
    <property type="match status" value="1"/>
</dbReference>
<dbReference type="RefSeq" id="WP_013700825.1">
    <property type="nucleotide sequence ID" value="NC_015385.1"/>
</dbReference>
<dbReference type="InterPro" id="IPR040086">
    <property type="entry name" value="MJ0683-like"/>
</dbReference>
<dbReference type="GeneID" id="302997780"/>
<dbReference type="AlphaFoldDB" id="F2NRH6"/>
<feature type="domain" description="Radical SAM core" evidence="4">
    <location>
        <begin position="16"/>
        <end position="184"/>
    </location>
</feature>
<dbReference type="SUPFAM" id="SSF102114">
    <property type="entry name" value="Radical SAM enzymes"/>
    <property type="match status" value="1"/>
</dbReference>
<dbReference type="CDD" id="cd01335">
    <property type="entry name" value="Radical_SAM"/>
    <property type="match status" value="1"/>
</dbReference>
<keyword evidence="6" id="KW-1185">Reference proteome</keyword>
<dbReference type="InterPro" id="IPR058240">
    <property type="entry name" value="rSAM_sf"/>
</dbReference>
<proteinExistence type="predicted"/>
<name>F2NRH6_TRES6</name>
<dbReference type="GO" id="GO:0046872">
    <property type="term" value="F:metal ion binding"/>
    <property type="evidence" value="ECO:0007669"/>
    <property type="project" value="UniProtKB-KW"/>
</dbReference>